<dbReference type="OrthoDB" id="274622at2759"/>
<keyword evidence="6" id="KW-1185">Reference proteome</keyword>
<dbReference type="PANTHER" id="PTHR11545">
    <property type="entry name" value="RIBOSOMAL PROTEIN L13"/>
    <property type="match status" value="1"/>
</dbReference>
<dbReference type="RefSeq" id="XP_013239962.1">
    <property type="nucleotide sequence ID" value="XM_013384508.1"/>
</dbReference>
<accession>A0A066V349</accession>
<dbReference type="GO" id="GO:0003735">
    <property type="term" value="F:structural constituent of ribosome"/>
    <property type="evidence" value="ECO:0007669"/>
    <property type="project" value="InterPro"/>
</dbReference>
<dbReference type="Pfam" id="PF00572">
    <property type="entry name" value="Ribosomal_L13"/>
    <property type="match status" value="1"/>
</dbReference>
<dbReference type="InterPro" id="IPR036899">
    <property type="entry name" value="Ribosomal_uL13_sf"/>
</dbReference>
<keyword evidence="2 5" id="KW-0689">Ribosomal protein</keyword>
<dbReference type="STRING" id="1037660.A0A066V349"/>
<dbReference type="AlphaFoldDB" id="A0A066V349"/>
<protein>
    <submittedName>
        <fullName evidence="5">60S ribosomal protein L23</fullName>
    </submittedName>
</protein>
<evidence type="ECO:0000256" key="3">
    <source>
        <dbReference type="ARBA" id="ARBA00023274"/>
    </source>
</evidence>
<evidence type="ECO:0000256" key="4">
    <source>
        <dbReference type="SAM" id="MobiDB-lite"/>
    </source>
</evidence>
<dbReference type="Gene3D" id="3.90.1180.10">
    <property type="entry name" value="Ribosomal protein L13"/>
    <property type="match status" value="1"/>
</dbReference>
<keyword evidence="3" id="KW-0687">Ribonucleoprotein</keyword>
<dbReference type="PANTHER" id="PTHR11545:SF2">
    <property type="entry name" value="LARGE RIBOSOMAL SUBUNIT PROTEIN UL13M"/>
    <property type="match status" value="1"/>
</dbReference>
<dbReference type="FunCoup" id="A0A066V349">
    <property type="interactions" value="247"/>
</dbReference>
<dbReference type="GO" id="GO:0017148">
    <property type="term" value="P:negative regulation of translation"/>
    <property type="evidence" value="ECO:0007669"/>
    <property type="project" value="TreeGrafter"/>
</dbReference>
<dbReference type="OMA" id="HKPIYTP"/>
<name>A0A066V349_TILAU</name>
<sequence length="169" mass="18850">MSQVVGNTALLFTRSWHQVSARSRVLGPLAVSIATTLMGKHKPHYDPSVDAFGDYVVVTNARDVVLTGRKEEQKKYYRHSMYPGGLKVTGVKELRETKPEEIIREAVAGMLPKNTLRDRRLERLKVFPDDAHPYTQNITKRYDLPAKAAAHATQPSGAPSLRTLGRPTS</sequence>
<dbReference type="SUPFAM" id="SSF52161">
    <property type="entry name" value="Ribosomal protein L13"/>
    <property type="match status" value="1"/>
</dbReference>
<dbReference type="HOGENOM" id="CLU_082184_1_1_1"/>
<evidence type="ECO:0000313" key="6">
    <source>
        <dbReference type="Proteomes" id="UP000027361"/>
    </source>
</evidence>
<evidence type="ECO:0000256" key="2">
    <source>
        <dbReference type="ARBA" id="ARBA00022980"/>
    </source>
</evidence>
<dbReference type="GO" id="GO:0003729">
    <property type="term" value="F:mRNA binding"/>
    <property type="evidence" value="ECO:0007669"/>
    <property type="project" value="TreeGrafter"/>
</dbReference>
<comment type="similarity">
    <text evidence="1">Belongs to the universal ribosomal protein uL13 family.</text>
</comment>
<gene>
    <name evidence="5" type="ORF">K437DRAFT_279812</name>
</gene>
<organism evidence="5 6">
    <name type="scientific">Tilletiaria anomala (strain ATCC 24038 / CBS 436.72 / UBC 951)</name>
    <dbReference type="NCBI Taxonomy" id="1037660"/>
    <lineage>
        <taxon>Eukaryota</taxon>
        <taxon>Fungi</taxon>
        <taxon>Dikarya</taxon>
        <taxon>Basidiomycota</taxon>
        <taxon>Ustilaginomycotina</taxon>
        <taxon>Exobasidiomycetes</taxon>
        <taxon>Georgefischeriales</taxon>
        <taxon>Tilletiariaceae</taxon>
        <taxon>Tilletiaria</taxon>
    </lineage>
</organism>
<dbReference type="InParanoid" id="A0A066V349"/>
<dbReference type="CDD" id="cd00392">
    <property type="entry name" value="Ribosomal_L13"/>
    <property type="match status" value="1"/>
</dbReference>
<dbReference type="InterPro" id="IPR005823">
    <property type="entry name" value="Ribosomal_uL13_bac-type"/>
</dbReference>
<reference evidence="5 6" key="1">
    <citation type="submission" date="2014-05" db="EMBL/GenBank/DDBJ databases">
        <title>Draft genome sequence of a rare smut relative, Tilletiaria anomala UBC 951.</title>
        <authorList>
            <consortium name="DOE Joint Genome Institute"/>
            <person name="Toome M."/>
            <person name="Kuo A."/>
            <person name="Henrissat B."/>
            <person name="Lipzen A."/>
            <person name="Tritt A."/>
            <person name="Yoshinaga Y."/>
            <person name="Zane M."/>
            <person name="Barry K."/>
            <person name="Grigoriev I.V."/>
            <person name="Spatafora J.W."/>
            <person name="Aimea M.C."/>
        </authorList>
    </citation>
    <scope>NUCLEOTIDE SEQUENCE [LARGE SCALE GENOMIC DNA]</scope>
    <source>
        <strain evidence="5 6">UBC 951</strain>
    </source>
</reference>
<dbReference type="PIRSF" id="PIRSF002181">
    <property type="entry name" value="Ribosomal_L13"/>
    <property type="match status" value="1"/>
</dbReference>
<dbReference type="Proteomes" id="UP000027361">
    <property type="component" value="Unassembled WGS sequence"/>
</dbReference>
<dbReference type="HAMAP" id="MF_01366">
    <property type="entry name" value="Ribosomal_uL13"/>
    <property type="match status" value="1"/>
</dbReference>
<evidence type="ECO:0000256" key="1">
    <source>
        <dbReference type="ARBA" id="ARBA00006227"/>
    </source>
</evidence>
<evidence type="ECO:0000313" key="5">
    <source>
        <dbReference type="EMBL" id="KDN36142.1"/>
    </source>
</evidence>
<feature type="region of interest" description="Disordered" evidence="4">
    <location>
        <begin position="147"/>
        <end position="169"/>
    </location>
</feature>
<dbReference type="NCBIfam" id="TIGR01066">
    <property type="entry name" value="rplM_bact"/>
    <property type="match status" value="1"/>
</dbReference>
<dbReference type="EMBL" id="JMSN01000180">
    <property type="protein sequence ID" value="KDN36142.1"/>
    <property type="molecule type" value="Genomic_DNA"/>
</dbReference>
<dbReference type="InterPro" id="IPR005822">
    <property type="entry name" value="Ribosomal_uL13"/>
</dbReference>
<dbReference type="GO" id="GO:0006412">
    <property type="term" value="P:translation"/>
    <property type="evidence" value="ECO:0007669"/>
    <property type="project" value="InterPro"/>
</dbReference>
<dbReference type="GeneID" id="25266911"/>
<comment type="caution">
    <text evidence="5">The sequence shown here is derived from an EMBL/GenBank/DDBJ whole genome shotgun (WGS) entry which is preliminary data.</text>
</comment>
<proteinExistence type="inferred from homology"/>
<dbReference type="GO" id="GO:0005762">
    <property type="term" value="C:mitochondrial large ribosomal subunit"/>
    <property type="evidence" value="ECO:0007669"/>
    <property type="project" value="TreeGrafter"/>
</dbReference>